<dbReference type="EMBL" id="BAAANB010000021">
    <property type="protein sequence ID" value="GAA2038163.1"/>
    <property type="molecule type" value="Genomic_DNA"/>
</dbReference>
<comment type="caution">
    <text evidence="3">The sequence shown here is derived from an EMBL/GenBank/DDBJ whole genome shotgun (WGS) entry which is preliminary data.</text>
</comment>
<proteinExistence type="predicted"/>
<evidence type="ECO:0000313" key="4">
    <source>
        <dbReference type="Proteomes" id="UP001501285"/>
    </source>
</evidence>
<dbReference type="InterPro" id="IPR019251">
    <property type="entry name" value="DUF2231_TM"/>
</dbReference>
<keyword evidence="1" id="KW-0472">Membrane</keyword>
<feature type="domain" description="DUF2231" evidence="2">
    <location>
        <begin position="59"/>
        <end position="183"/>
    </location>
</feature>
<evidence type="ECO:0000313" key="3">
    <source>
        <dbReference type="EMBL" id="GAA2038163.1"/>
    </source>
</evidence>
<dbReference type="RefSeq" id="WP_343993293.1">
    <property type="nucleotide sequence ID" value="NZ_BAAANB010000021.1"/>
</dbReference>
<accession>A0ABP5G110</accession>
<reference evidence="4" key="1">
    <citation type="journal article" date="2019" name="Int. J. Syst. Evol. Microbiol.">
        <title>The Global Catalogue of Microorganisms (GCM) 10K type strain sequencing project: providing services to taxonomists for standard genome sequencing and annotation.</title>
        <authorList>
            <consortium name="The Broad Institute Genomics Platform"/>
            <consortium name="The Broad Institute Genome Sequencing Center for Infectious Disease"/>
            <person name="Wu L."/>
            <person name="Ma J."/>
        </authorList>
    </citation>
    <scope>NUCLEOTIDE SEQUENCE [LARGE SCALE GENOMIC DNA]</scope>
    <source>
        <strain evidence="4">JCM 14283</strain>
    </source>
</reference>
<dbReference type="Pfam" id="PF09990">
    <property type="entry name" value="DUF2231"/>
    <property type="match status" value="1"/>
</dbReference>
<evidence type="ECO:0000259" key="2">
    <source>
        <dbReference type="Pfam" id="PF09990"/>
    </source>
</evidence>
<gene>
    <name evidence="3" type="ORF">GCM10009740_32870</name>
</gene>
<dbReference type="Proteomes" id="UP001501285">
    <property type="component" value="Unassembled WGS sequence"/>
</dbReference>
<protein>
    <submittedName>
        <fullName evidence="3">DUF2231 domain-containing protein</fullName>
    </submittedName>
</protein>
<feature type="transmembrane region" description="Helical" evidence="1">
    <location>
        <begin position="95"/>
        <end position="112"/>
    </location>
</feature>
<feature type="transmembrane region" description="Helical" evidence="1">
    <location>
        <begin position="69"/>
        <end position="88"/>
    </location>
</feature>
<keyword evidence="1" id="KW-0812">Transmembrane</keyword>
<evidence type="ECO:0000256" key="1">
    <source>
        <dbReference type="SAM" id="Phobius"/>
    </source>
</evidence>
<keyword evidence="1" id="KW-1133">Transmembrane helix</keyword>
<keyword evidence="4" id="KW-1185">Reference proteome</keyword>
<name>A0ABP5G110_9MICO</name>
<sequence>MEPNPTTSVAPPSAASRLLERLVEGRESLDAPAASLQPAAEVARGRGLWRRIVTGEVLGHAAHPLMTDLPIGFFSSAALLDLAGGLGARGAARRLVGAGLLSAPGAALTGLAEYAPLGRRPKRVAATHAVLNSASLGLYAVSWALRPRRHRAGVAFGMAGLAVSGLSAYLGGHLAIGEKIGTTAPVEEAGIPQVVDAL</sequence>
<feature type="transmembrane region" description="Helical" evidence="1">
    <location>
        <begin position="124"/>
        <end position="145"/>
    </location>
</feature>
<feature type="transmembrane region" description="Helical" evidence="1">
    <location>
        <begin position="152"/>
        <end position="170"/>
    </location>
</feature>
<organism evidence="3 4">
    <name type="scientific">Terrabacter terrae</name>
    <dbReference type="NCBI Taxonomy" id="318434"/>
    <lineage>
        <taxon>Bacteria</taxon>
        <taxon>Bacillati</taxon>
        <taxon>Actinomycetota</taxon>
        <taxon>Actinomycetes</taxon>
        <taxon>Micrococcales</taxon>
        <taxon>Intrasporangiaceae</taxon>
        <taxon>Terrabacter</taxon>
    </lineage>
</organism>